<organism evidence="2 3">
    <name type="scientific">Pararhodobacter zhoushanensis</name>
    <dbReference type="NCBI Taxonomy" id="2479545"/>
    <lineage>
        <taxon>Bacteria</taxon>
        <taxon>Pseudomonadati</taxon>
        <taxon>Pseudomonadota</taxon>
        <taxon>Alphaproteobacteria</taxon>
        <taxon>Rhodobacterales</taxon>
        <taxon>Paracoccaceae</taxon>
        <taxon>Pararhodobacter</taxon>
    </lineage>
</organism>
<dbReference type="InterPro" id="IPR016259">
    <property type="entry name" value="Hygromycin-B_Kinase"/>
</dbReference>
<dbReference type="CDD" id="cd05120">
    <property type="entry name" value="APH_ChoK_like"/>
    <property type="match status" value="1"/>
</dbReference>
<feature type="domain" description="Aminoglycoside phosphotransferase" evidence="1">
    <location>
        <begin position="51"/>
        <end position="268"/>
    </location>
</feature>
<name>A0ABT3GUA8_9RHOB</name>
<dbReference type="Pfam" id="PF01636">
    <property type="entry name" value="APH"/>
    <property type="match status" value="1"/>
</dbReference>
<accession>A0ABT3GUA8</accession>
<dbReference type="PIRSF" id="PIRSF000707">
    <property type="entry name" value="Hygromycin-B_kinase"/>
    <property type="match status" value="1"/>
</dbReference>
<dbReference type="SUPFAM" id="SSF56112">
    <property type="entry name" value="Protein kinase-like (PK-like)"/>
    <property type="match status" value="1"/>
</dbReference>
<dbReference type="PANTHER" id="PTHR21310">
    <property type="entry name" value="AMINOGLYCOSIDE PHOSPHOTRANSFERASE-RELATED-RELATED"/>
    <property type="match status" value="1"/>
</dbReference>
<dbReference type="InterPro" id="IPR002575">
    <property type="entry name" value="Aminoglycoside_PTrfase"/>
</dbReference>
<dbReference type="InterPro" id="IPR051678">
    <property type="entry name" value="AGP_Transferase"/>
</dbReference>
<evidence type="ECO:0000259" key="1">
    <source>
        <dbReference type="Pfam" id="PF01636"/>
    </source>
</evidence>
<gene>
    <name evidence="2" type="ORF">OKW52_02255</name>
</gene>
<proteinExistence type="predicted"/>
<reference evidence="2 3" key="1">
    <citation type="submission" date="2022-10" db="EMBL/GenBank/DDBJ databases">
        <title>Pararhodobacter sp. nov., isolated from marine algae.</title>
        <authorList>
            <person name="Choi B.J."/>
            <person name="Kim J.M."/>
            <person name="Lee J.K."/>
            <person name="Choi D.G."/>
            <person name="Jeon C.O."/>
        </authorList>
    </citation>
    <scope>NUCLEOTIDE SEQUENCE [LARGE SCALE GENOMIC DNA]</scope>
    <source>
        <strain evidence="2 3">ZQ420</strain>
    </source>
</reference>
<sequence length="315" mass="34683">MFTTLPALKTTDAFDAWRHDRGNWEDLARRIARAAGFSGRDLTVFGDSTNLVLDVDGAAILKIFPPLYYPQFLSERAALHRLAGQLSVAIPRIIAADEQHGWSWLVMTKLDGVVGSAIWPQLSDPERALILHDVGRVMAEVHALPPDALSQIGTPWPAFIRAQVNGCVALHRAQGLAAPLLDDLATLAPQAVTLIPLQEPPVILTSDWIPQNFLLSAQSGDWRLCALIDFGDVRTGWWEYDLLAPSALMCDGNPALVQSLFDGYGTAAADNAMRRRLLILMALHHASDFRILTIPDWESRIASLYDLEQVIWPGA</sequence>
<dbReference type="InterPro" id="IPR011009">
    <property type="entry name" value="Kinase-like_dom_sf"/>
</dbReference>
<protein>
    <submittedName>
        <fullName evidence="2">Aminoglycoside phosphotransferase family protein</fullName>
    </submittedName>
</protein>
<evidence type="ECO:0000313" key="2">
    <source>
        <dbReference type="EMBL" id="MCW1931120.1"/>
    </source>
</evidence>
<dbReference type="PANTHER" id="PTHR21310:SF15">
    <property type="entry name" value="AMINOGLYCOSIDE PHOSPHOTRANSFERASE DOMAIN-CONTAINING PROTEIN"/>
    <property type="match status" value="1"/>
</dbReference>
<keyword evidence="3" id="KW-1185">Reference proteome</keyword>
<dbReference type="Gene3D" id="3.90.1200.10">
    <property type="match status" value="1"/>
</dbReference>
<dbReference type="Proteomes" id="UP001208938">
    <property type="component" value="Unassembled WGS sequence"/>
</dbReference>
<evidence type="ECO:0000313" key="3">
    <source>
        <dbReference type="Proteomes" id="UP001208938"/>
    </source>
</evidence>
<dbReference type="EMBL" id="JAPDFL010000001">
    <property type="protein sequence ID" value="MCW1931120.1"/>
    <property type="molecule type" value="Genomic_DNA"/>
</dbReference>
<dbReference type="RefSeq" id="WP_264504270.1">
    <property type="nucleotide sequence ID" value="NZ_JAPDFL010000001.1"/>
</dbReference>
<comment type="caution">
    <text evidence="2">The sequence shown here is derived from an EMBL/GenBank/DDBJ whole genome shotgun (WGS) entry which is preliminary data.</text>
</comment>